<keyword evidence="3" id="KW-0813">Transport</keyword>
<evidence type="ECO:0000256" key="4">
    <source>
        <dbReference type="ARBA" id="ARBA00022544"/>
    </source>
</evidence>
<dbReference type="AlphaFoldDB" id="A0AA47EHS8"/>
<proteinExistence type="inferred from homology"/>
<dbReference type="GO" id="GO:0016020">
    <property type="term" value="C:membrane"/>
    <property type="evidence" value="ECO:0007669"/>
    <property type="project" value="UniProtKB-SubCell"/>
</dbReference>
<feature type="transmembrane region" description="Helical" evidence="8">
    <location>
        <begin position="108"/>
        <end position="128"/>
    </location>
</feature>
<reference evidence="9" key="1">
    <citation type="submission" date="2021-11" db="EMBL/GenBank/DDBJ databases">
        <title>Clostridia strains as spoilage organisms.</title>
        <authorList>
            <person name="Wambui J."/>
            <person name="Stevens M.J.A."/>
            <person name="Stephan R."/>
        </authorList>
    </citation>
    <scope>NUCLEOTIDE SEQUENCE</scope>
    <source>
        <strain evidence="9">CF009</strain>
    </source>
</reference>
<feature type="transmembrane region" description="Helical" evidence="8">
    <location>
        <begin position="299"/>
        <end position="317"/>
    </location>
</feature>
<evidence type="ECO:0000256" key="2">
    <source>
        <dbReference type="ARBA" id="ARBA00007998"/>
    </source>
</evidence>
<accession>A0AA47EHS8</accession>
<dbReference type="RefSeq" id="WP_216122602.1">
    <property type="nucleotide sequence ID" value="NZ_CP086239.1"/>
</dbReference>
<feature type="transmembrane region" description="Helical" evidence="8">
    <location>
        <begin position="213"/>
        <end position="234"/>
    </location>
</feature>
<feature type="transmembrane region" description="Helical" evidence="8">
    <location>
        <begin position="12"/>
        <end position="30"/>
    </location>
</feature>
<feature type="transmembrane region" description="Helical" evidence="8">
    <location>
        <begin position="332"/>
        <end position="351"/>
    </location>
</feature>
<feature type="transmembrane region" description="Helical" evidence="8">
    <location>
        <begin position="36"/>
        <end position="61"/>
    </location>
</feature>
<evidence type="ECO:0000256" key="8">
    <source>
        <dbReference type="SAM" id="Phobius"/>
    </source>
</evidence>
<dbReference type="Proteomes" id="UP001164733">
    <property type="component" value="Chromosome"/>
</dbReference>
<feature type="transmembrane region" description="Helical" evidence="8">
    <location>
        <begin position="179"/>
        <end position="201"/>
    </location>
</feature>
<comment type="subcellular location">
    <subcellularLocation>
        <location evidence="1">Membrane</location>
        <topology evidence="1">Multi-pass membrane protein</topology>
    </subcellularLocation>
</comment>
<keyword evidence="4" id="KW-0309">Germination</keyword>
<dbReference type="PANTHER" id="PTHR34975:SF2">
    <property type="entry name" value="SPORE GERMINATION PROTEIN A2"/>
    <property type="match status" value="1"/>
</dbReference>
<dbReference type="PANTHER" id="PTHR34975">
    <property type="entry name" value="SPORE GERMINATION PROTEIN A2"/>
    <property type="match status" value="1"/>
</dbReference>
<keyword evidence="5 8" id="KW-0812">Transmembrane</keyword>
<dbReference type="NCBIfam" id="TIGR00912">
    <property type="entry name" value="2A0309"/>
    <property type="match status" value="1"/>
</dbReference>
<evidence type="ECO:0000256" key="1">
    <source>
        <dbReference type="ARBA" id="ARBA00004141"/>
    </source>
</evidence>
<protein>
    <submittedName>
        <fullName evidence="9">Endospore germination permease</fullName>
    </submittedName>
</protein>
<name>A0AA47EHS8_9CLOT</name>
<evidence type="ECO:0000256" key="3">
    <source>
        <dbReference type="ARBA" id="ARBA00022448"/>
    </source>
</evidence>
<comment type="similarity">
    <text evidence="2">Belongs to the amino acid-polyamine-organocation (APC) superfamily. Spore germination protein (SGP) (TC 2.A.3.9) family.</text>
</comment>
<dbReference type="Pfam" id="PF03845">
    <property type="entry name" value="Spore_permease"/>
    <property type="match status" value="1"/>
</dbReference>
<dbReference type="EMBL" id="CP086239">
    <property type="protein sequence ID" value="WAG60330.1"/>
    <property type="molecule type" value="Genomic_DNA"/>
</dbReference>
<evidence type="ECO:0000256" key="5">
    <source>
        <dbReference type="ARBA" id="ARBA00022692"/>
    </source>
</evidence>
<organism evidence="9 10">
    <name type="scientific">Clostridium estertheticum</name>
    <dbReference type="NCBI Taxonomy" id="238834"/>
    <lineage>
        <taxon>Bacteria</taxon>
        <taxon>Bacillati</taxon>
        <taxon>Bacillota</taxon>
        <taxon>Clostridia</taxon>
        <taxon>Eubacteriales</taxon>
        <taxon>Clostridiaceae</taxon>
        <taxon>Clostridium</taxon>
    </lineage>
</organism>
<keyword evidence="6 8" id="KW-1133">Transmembrane helix</keyword>
<keyword evidence="7 8" id="KW-0472">Membrane</keyword>
<dbReference type="GO" id="GO:0009847">
    <property type="term" value="P:spore germination"/>
    <property type="evidence" value="ECO:0007669"/>
    <property type="project" value="InterPro"/>
</dbReference>
<gene>
    <name evidence="9" type="ORF">LL038_22865</name>
</gene>
<feature type="transmembrane region" description="Helical" evidence="8">
    <location>
        <begin position="265"/>
        <end position="287"/>
    </location>
</feature>
<evidence type="ECO:0000256" key="6">
    <source>
        <dbReference type="ARBA" id="ARBA00022989"/>
    </source>
</evidence>
<evidence type="ECO:0000313" key="10">
    <source>
        <dbReference type="Proteomes" id="UP001164733"/>
    </source>
</evidence>
<feature type="transmembrane region" description="Helical" evidence="8">
    <location>
        <begin position="140"/>
        <end position="159"/>
    </location>
</feature>
<dbReference type="InterPro" id="IPR004761">
    <property type="entry name" value="Spore_GerAB"/>
</dbReference>
<sequence>MKNEAISERQATILIILFLLGNSLLIGSGTQAKQDAWIAVIIAIPFSIILVLMFSKILSLYPGKDLFDILPLVMGKYIGNLLSILMIWFFFHDAALIFKIIAEFTNTLVFADTPVVVPMIFFAMLIIWSLKAGIKVLGRWAEFFSWVIISIVLIVPLLSISQMDINRLKPILNNGVTPLLKGVFSSFTYPFGQIVVFTTIFSNISKVKNYKKSFIVGILIGGGLITLTVLRNILVLSNDTISREYFPSSMAVGIIRLGLLQRLELTVIIVFLVCAFIKVSIATFAVCNGISKVLGFDDYKFIATPIVFLMLNFSFFVTKSTMESHFWISNIWQYYSFPFEVIIPFVVFIVAEIRSKRPKVL</sequence>
<evidence type="ECO:0000313" key="9">
    <source>
        <dbReference type="EMBL" id="WAG60330.1"/>
    </source>
</evidence>
<evidence type="ECO:0000256" key="7">
    <source>
        <dbReference type="ARBA" id="ARBA00023136"/>
    </source>
</evidence>